<gene>
    <name evidence="2" type="ORF">GCM10023329_31850</name>
</gene>
<organism evidence="2 3">
    <name type="scientific">Streptomyces sanyensis</name>
    <dbReference type="NCBI Taxonomy" id="568869"/>
    <lineage>
        <taxon>Bacteria</taxon>
        <taxon>Bacillati</taxon>
        <taxon>Actinomycetota</taxon>
        <taxon>Actinomycetes</taxon>
        <taxon>Kitasatosporales</taxon>
        <taxon>Streptomycetaceae</taxon>
        <taxon>Streptomyces</taxon>
    </lineage>
</organism>
<comment type="caution">
    <text evidence="2">The sequence shown here is derived from an EMBL/GenBank/DDBJ whole genome shotgun (WGS) entry which is preliminary data.</text>
</comment>
<sequence>MPGRAPPVSAPGPSAVPGPPPRARPPSRRRVDGRRAPGRVPSARGSGPGATAARPERARTVCREAVRAPPRTPVLTHRLAASCEASVQFGAARPGRAASSATDGYVQIIWDAPEWNPSGPRLVVTT</sequence>
<accession>A0ABP9AFV7</accession>
<dbReference type="Proteomes" id="UP001501147">
    <property type="component" value="Unassembled WGS sequence"/>
</dbReference>
<dbReference type="EMBL" id="BAABJV010000007">
    <property type="protein sequence ID" value="GAA4780195.1"/>
    <property type="molecule type" value="Genomic_DNA"/>
</dbReference>
<proteinExistence type="predicted"/>
<name>A0ABP9AFV7_9ACTN</name>
<evidence type="ECO:0000256" key="1">
    <source>
        <dbReference type="SAM" id="MobiDB-lite"/>
    </source>
</evidence>
<feature type="region of interest" description="Disordered" evidence="1">
    <location>
        <begin position="1"/>
        <end position="59"/>
    </location>
</feature>
<feature type="compositionally biased region" description="Pro residues" evidence="1">
    <location>
        <begin position="1"/>
        <end position="24"/>
    </location>
</feature>
<protein>
    <submittedName>
        <fullName evidence="2">Uncharacterized protein</fullName>
    </submittedName>
</protein>
<evidence type="ECO:0000313" key="3">
    <source>
        <dbReference type="Proteomes" id="UP001501147"/>
    </source>
</evidence>
<keyword evidence="3" id="KW-1185">Reference proteome</keyword>
<reference evidence="3" key="1">
    <citation type="journal article" date="2019" name="Int. J. Syst. Evol. Microbiol.">
        <title>The Global Catalogue of Microorganisms (GCM) 10K type strain sequencing project: providing services to taxonomists for standard genome sequencing and annotation.</title>
        <authorList>
            <consortium name="The Broad Institute Genomics Platform"/>
            <consortium name="The Broad Institute Genome Sequencing Center for Infectious Disease"/>
            <person name="Wu L."/>
            <person name="Ma J."/>
        </authorList>
    </citation>
    <scope>NUCLEOTIDE SEQUENCE [LARGE SCALE GENOMIC DNA]</scope>
    <source>
        <strain evidence="3">JCM 18324</strain>
    </source>
</reference>
<evidence type="ECO:0000313" key="2">
    <source>
        <dbReference type="EMBL" id="GAA4780195.1"/>
    </source>
</evidence>